<protein>
    <submittedName>
        <fullName evidence="1">Uncharacterized protein</fullName>
    </submittedName>
</protein>
<name>A0A8H6HQ18_9AGAR</name>
<organism evidence="1 2">
    <name type="scientific">Ephemerocybe angulata</name>
    <dbReference type="NCBI Taxonomy" id="980116"/>
    <lineage>
        <taxon>Eukaryota</taxon>
        <taxon>Fungi</taxon>
        <taxon>Dikarya</taxon>
        <taxon>Basidiomycota</taxon>
        <taxon>Agaricomycotina</taxon>
        <taxon>Agaricomycetes</taxon>
        <taxon>Agaricomycetidae</taxon>
        <taxon>Agaricales</taxon>
        <taxon>Agaricineae</taxon>
        <taxon>Psathyrellaceae</taxon>
        <taxon>Ephemerocybe</taxon>
    </lineage>
</organism>
<comment type="caution">
    <text evidence="1">The sequence shown here is derived from an EMBL/GenBank/DDBJ whole genome shotgun (WGS) entry which is preliminary data.</text>
</comment>
<accession>A0A8H6HQ18</accession>
<evidence type="ECO:0000313" key="2">
    <source>
        <dbReference type="Proteomes" id="UP000521943"/>
    </source>
</evidence>
<evidence type="ECO:0000313" key="1">
    <source>
        <dbReference type="EMBL" id="KAF6750267.1"/>
    </source>
</evidence>
<proteinExistence type="predicted"/>
<gene>
    <name evidence="1" type="ORF">DFP72DRAFT_911497</name>
</gene>
<dbReference type="AlphaFoldDB" id="A0A8H6HQ18"/>
<reference evidence="1 2" key="1">
    <citation type="submission" date="2020-07" db="EMBL/GenBank/DDBJ databases">
        <title>Comparative genomics of pyrophilous fungi reveals a link between fire events and developmental genes.</title>
        <authorList>
            <consortium name="DOE Joint Genome Institute"/>
            <person name="Steindorff A.S."/>
            <person name="Carver A."/>
            <person name="Calhoun S."/>
            <person name="Stillman K."/>
            <person name="Liu H."/>
            <person name="Lipzen A."/>
            <person name="Pangilinan J."/>
            <person name="Labutti K."/>
            <person name="Bruns T.D."/>
            <person name="Grigoriev I.V."/>
        </authorList>
    </citation>
    <scope>NUCLEOTIDE SEQUENCE [LARGE SCALE GENOMIC DNA]</scope>
    <source>
        <strain evidence="1 2">CBS 144469</strain>
    </source>
</reference>
<dbReference type="EMBL" id="JACGCI010000058">
    <property type="protein sequence ID" value="KAF6750267.1"/>
    <property type="molecule type" value="Genomic_DNA"/>
</dbReference>
<keyword evidence="2" id="KW-1185">Reference proteome</keyword>
<sequence>MAPTTSRPASAAIYTPRGDPSCGWGNLPPCTPPRTRPDRATIPCIAAPDTTRNLTAPMIFFYMPSDHSSYLTHDSYNTIVVPIGGRKPLSGLMPGLSLVEAAATDFDLLSRQAAKGDTVLSQLDTVDYHPYTRAVLSTIHSCGEEVGTVQKDIIYADDLNNGEEDVAAAVFRVFKVLTTAEDNMKLVGIQ</sequence>
<dbReference type="Proteomes" id="UP000521943">
    <property type="component" value="Unassembled WGS sequence"/>
</dbReference>